<dbReference type="InterPro" id="IPR011990">
    <property type="entry name" value="TPR-like_helical_dom_sf"/>
</dbReference>
<dbReference type="Proteomes" id="UP001470230">
    <property type="component" value="Unassembled WGS sequence"/>
</dbReference>
<dbReference type="EMBL" id="JAPFFF010000026">
    <property type="protein sequence ID" value="KAK8849310.1"/>
    <property type="molecule type" value="Genomic_DNA"/>
</dbReference>
<name>A0ABR2GNJ7_9EUKA</name>
<evidence type="ECO:0000313" key="8">
    <source>
        <dbReference type="Proteomes" id="UP001470230"/>
    </source>
</evidence>
<accession>A0ABR2GNJ7</accession>
<dbReference type="InterPro" id="IPR051681">
    <property type="entry name" value="Ser/Thr_Kinases-Pseudokinases"/>
</dbReference>
<organism evidence="6 8">
    <name type="scientific">Tritrichomonas musculus</name>
    <dbReference type="NCBI Taxonomy" id="1915356"/>
    <lineage>
        <taxon>Eukaryota</taxon>
        <taxon>Metamonada</taxon>
        <taxon>Parabasalia</taxon>
        <taxon>Tritrichomonadida</taxon>
        <taxon>Tritrichomonadidae</taxon>
        <taxon>Tritrichomonas</taxon>
    </lineage>
</organism>
<evidence type="ECO:0000313" key="7">
    <source>
        <dbReference type="EMBL" id="KAK8849310.1"/>
    </source>
</evidence>
<dbReference type="Pfam" id="PF07714">
    <property type="entry name" value="PK_Tyr_Ser-Thr"/>
    <property type="match status" value="1"/>
</dbReference>
<reference evidence="6 8" key="1">
    <citation type="submission" date="2024-04" db="EMBL/GenBank/DDBJ databases">
        <title>Tritrichomonas musculus Genome.</title>
        <authorList>
            <person name="Alves-Ferreira E."/>
            <person name="Grigg M."/>
            <person name="Lorenzi H."/>
            <person name="Galac M."/>
        </authorList>
    </citation>
    <scope>NUCLEOTIDE SEQUENCE [LARGE SCALE GENOMIC DNA]</scope>
    <source>
        <strain evidence="6 8">EAF2021</strain>
    </source>
</reference>
<dbReference type="InterPro" id="IPR011009">
    <property type="entry name" value="Kinase-like_dom_sf"/>
</dbReference>
<dbReference type="PANTHER" id="PTHR44329">
    <property type="entry name" value="SERINE/THREONINE-PROTEIN KINASE TNNI3K-RELATED"/>
    <property type="match status" value="1"/>
</dbReference>
<keyword evidence="4" id="KW-0067">ATP-binding</keyword>
<dbReference type="PROSITE" id="PS50011">
    <property type="entry name" value="PROTEIN_KINASE_DOM"/>
    <property type="match status" value="1"/>
</dbReference>
<evidence type="ECO:0000256" key="2">
    <source>
        <dbReference type="ARBA" id="ARBA00022741"/>
    </source>
</evidence>
<keyword evidence="3" id="KW-0418">Kinase</keyword>
<evidence type="ECO:0000256" key="3">
    <source>
        <dbReference type="ARBA" id="ARBA00022777"/>
    </source>
</evidence>
<proteinExistence type="predicted"/>
<keyword evidence="1" id="KW-0808">Transferase</keyword>
<dbReference type="EMBL" id="JAPFFF010000258">
    <property type="protein sequence ID" value="KAK8834977.1"/>
    <property type="molecule type" value="Genomic_DNA"/>
</dbReference>
<dbReference type="SUPFAM" id="SSF56112">
    <property type="entry name" value="Protein kinase-like (PK-like)"/>
    <property type="match status" value="1"/>
</dbReference>
<comment type="caution">
    <text evidence="6">The sequence shown here is derived from an EMBL/GenBank/DDBJ whole genome shotgun (WGS) entry which is preliminary data.</text>
</comment>
<gene>
    <name evidence="7" type="ORF">M9Y10_018680</name>
    <name evidence="6" type="ORF">M9Y10_019985</name>
</gene>
<dbReference type="PANTHER" id="PTHR44329:SF288">
    <property type="entry name" value="MITOGEN-ACTIVATED PROTEIN KINASE KINASE KINASE 20"/>
    <property type="match status" value="1"/>
</dbReference>
<dbReference type="InterPro" id="IPR001245">
    <property type="entry name" value="Ser-Thr/Tyr_kinase_cat_dom"/>
</dbReference>
<protein>
    <recommendedName>
        <fullName evidence="5">Protein kinase domain-containing protein</fullName>
    </recommendedName>
</protein>
<keyword evidence="2" id="KW-0547">Nucleotide-binding</keyword>
<feature type="domain" description="Protein kinase" evidence="5">
    <location>
        <begin position="1"/>
        <end position="199"/>
    </location>
</feature>
<evidence type="ECO:0000313" key="6">
    <source>
        <dbReference type="EMBL" id="KAK8834977.1"/>
    </source>
</evidence>
<dbReference type="InterPro" id="IPR000719">
    <property type="entry name" value="Prot_kinase_dom"/>
</dbReference>
<dbReference type="Gene3D" id="1.25.40.10">
    <property type="entry name" value="Tetratricopeptide repeat domain"/>
    <property type="match status" value="1"/>
</dbReference>
<dbReference type="Gene3D" id="1.10.510.10">
    <property type="entry name" value="Transferase(Phosphotransferase) domain 1"/>
    <property type="match status" value="1"/>
</dbReference>
<evidence type="ECO:0000256" key="4">
    <source>
        <dbReference type="ARBA" id="ARBA00022840"/>
    </source>
</evidence>
<evidence type="ECO:0000259" key="5">
    <source>
        <dbReference type="PROSITE" id="PS50011"/>
    </source>
</evidence>
<dbReference type="SUPFAM" id="SSF81901">
    <property type="entry name" value="HCP-like"/>
    <property type="match status" value="1"/>
</dbReference>
<keyword evidence="8" id="KW-1185">Reference proteome</keyword>
<evidence type="ECO:0000256" key="1">
    <source>
        <dbReference type="ARBA" id="ARBA00022679"/>
    </source>
</evidence>
<sequence>MPVLITEMPPNRSLKELLDMKRNYEDIKEWDNTKKLINIYGIASGMSYLHSCDIIHRNLSPESIYLDDHLFPKIGNFGLLKEIHSKEGMTFQTTIGIKGNLSYSSPEILEENIYSKSSDVYAFGFIVYEIMTQKIPFKKIRNSDKLFNEVVIKENRPKINSKVPEKYHQLIEKCWAQNPDARPSFDHICSILKSDLDFITDDVNKEVFQQYVRFIEESDVQFYFIDKERKTFDTKERILGLSEFINDKKKKTEEEKLLTKEKRNTEINENLTNEKLMNESPIDVDENLNIDLIKKLAKKYSIANDPENTYLYMSKLIHLGEFKVPMEYSVKLYKQGEFKVSMNYFRLLSKFNHPIANFFIGIMKYKGEGCDTDRTESYSILKRLSDNGIDKATKFIKENF</sequence>